<feature type="compositionally biased region" description="Basic and acidic residues" evidence="1">
    <location>
        <begin position="40"/>
        <end position="79"/>
    </location>
</feature>
<protein>
    <submittedName>
        <fullName evidence="2">18212_t:CDS:1</fullName>
    </submittedName>
</protein>
<evidence type="ECO:0000256" key="1">
    <source>
        <dbReference type="SAM" id="MobiDB-lite"/>
    </source>
</evidence>
<organism evidence="2 3">
    <name type="scientific">Funneliformis geosporum</name>
    <dbReference type="NCBI Taxonomy" id="1117311"/>
    <lineage>
        <taxon>Eukaryota</taxon>
        <taxon>Fungi</taxon>
        <taxon>Fungi incertae sedis</taxon>
        <taxon>Mucoromycota</taxon>
        <taxon>Glomeromycotina</taxon>
        <taxon>Glomeromycetes</taxon>
        <taxon>Glomerales</taxon>
        <taxon>Glomeraceae</taxon>
        <taxon>Funneliformis</taxon>
    </lineage>
</organism>
<keyword evidence="3" id="KW-1185">Reference proteome</keyword>
<dbReference type="Proteomes" id="UP001153678">
    <property type="component" value="Unassembled WGS sequence"/>
</dbReference>
<dbReference type="EMBL" id="CAMKVN010002153">
    <property type="protein sequence ID" value="CAI2179834.1"/>
    <property type="molecule type" value="Genomic_DNA"/>
</dbReference>
<dbReference type="AlphaFoldDB" id="A0A9W4SSD2"/>
<comment type="caution">
    <text evidence="2">The sequence shown here is derived from an EMBL/GenBank/DDBJ whole genome shotgun (WGS) entry which is preliminary data.</text>
</comment>
<gene>
    <name evidence="2" type="ORF">FWILDA_LOCUS9285</name>
</gene>
<evidence type="ECO:0000313" key="3">
    <source>
        <dbReference type="Proteomes" id="UP001153678"/>
    </source>
</evidence>
<feature type="region of interest" description="Disordered" evidence="1">
    <location>
        <begin position="40"/>
        <end position="96"/>
    </location>
</feature>
<evidence type="ECO:0000313" key="2">
    <source>
        <dbReference type="EMBL" id="CAI2179834.1"/>
    </source>
</evidence>
<accession>A0A9W4SSD2</accession>
<name>A0A9W4SSD2_9GLOM</name>
<proteinExistence type="predicted"/>
<sequence>MDSYVRIEAFFDKIEEFETNEKLYIYNIVRNPQNYSDNEYFDKEIEKDEGTRRGRPREIGRERLKGIRREKSRGKERSRGIRKKQKGKNQEKNKNK</sequence>
<reference evidence="2" key="1">
    <citation type="submission" date="2022-08" db="EMBL/GenBank/DDBJ databases">
        <authorList>
            <person name="Kallberg Y."/>
            <person name="Tangrot J."/>
            <person name="Rosling A."/>
        </authorList>
    </citation>
    <scope>NUCLEOTIDE SEQUENCE</scope>
    <source>
        <strain evidence="2">Wild A</strain>
    </source>
</reference>